<dbReference type="InterPro" id="IPR036457">
    <property type="entry name" value="PPM-type-like_dom_sf"/>
</dbReference>
<dbReference type="PANTHER" id="PTHR43156">
    <property type="entry name" value="STAGE II SPORULATION PROTEIN E-RELATED"/>
    <property type="match status" value="1"/>
</dbReference>
<dbReference type="Gene3D" id="3.40.50.2300">
    <property type="match status" value="1"/>
</dbReference>
<accession>A0ABU2N580</accession>
<dbReference type="Proteomes" id="UP001183202">
    <property type="component" value="Unassembled WGS sequence"/>
</dbReference>
<dbReference type="RefSeq" id="WP_311555062.1">
    <property type="nucleotide sequence ID" value="NZ_JAVREJ010000003.1"/>
</dbReference>
<evidence type="ECO:0000256" key="2">
    <source>
        <dbReference type="PROSITE-ProRule" id="PRU00169"/>
    </source>
</evidence>
<keyword evidence="6" id="KW-1185">Reference proteome</keyword>
<feature type="region of interest" description="Disordered" evidence="3">
    <location>
        <begin position="526"/>
        <end position="549"/>
    </location>
</feature>
<dbReference type="Pfam" id="PF00072">
    <property type="entry name" value="Response_reg"/>
    <property type="match status" value="1"/>
</dbReference>
<sequence length="549" mass="58170">MTAADPPKAAVVLVVDDQPAPRYIAASWLRRSGHRVVEVSTGGEALSALQGQKIDIVVLDVGLPDISGFEVCHRIKTDPALGHPVVHLSATSIEGRDRAEGLDRGADAYLTDPVEPGELVATVNSVLRYYRARAEAEELARQLAALSRATLAMNGAATVDALVAAVAAGAVEITGVPAVALVPSAMHLRRAAAPAGGGPPVVSSCPAEVLTRLVRHVAADRETEPVREVTADQLGGSVQAGWAVLSSSRSGHPPVCVAVADTDRPSNRVVEVLVQLANAAAMAADAHRLYEQEHNLALTLQRSFLPDRMPDLPGLSMAVRYLPAVQGVEVGGDFYELIQLPDGRLLVAMGDVAGHSIHAATIMIELRHAVRAYALDGHGPSAILVRIERVLRHYYRHEYATLCLLLLDLERGTLDVANAGHPPPLVVGTHGAAYVTAVGPMLGVGLPHPPETTARLDGVRTIVLFTDGLIEDRPVDIDAAMERLRVWPSLDLPPEDLCDDLLAHFGQDKSDDVALFVLRWTGQSAAEPGGPTQIGDDHASSPSTWNTRA</sequence>
<gene>
    <name evidence="5" type="ORF">RM445_06050</name>
</gene>
<dbReference type="InterPro" id="IPR011006">
    <property type="entry name" value="CheY-like_superfamily"/>
</dbReference>
<dbReference type="InterPro" id="IPR001789">
    <property type="entry name" value="Sig_transdc_resp-reg_receiver"/>
</dbReference>
<feature type="modified residue" description="4-aspartylphosphate" evidence="2">
    <location>
        <position position="60"/>
    </location>
</feature>
<dbReference type="InterPro" id="IPR052016">
    <property type="entry name" value="Bact_Sigma-Reg"/>
</dbReference>
<dbReference type="Pfam" id="PF07228">
    <property type="entry name" value="SpoIIE"/>
    <property type="match status" value="1"/>
</dbReference>
<proteinExistence type="predicted"/>
<keyword evidence="1" id="KW-0378">Hydrolase</keyword>
<evidence type="ECO:0000256" key="1">
    <source>
        <dbReference type="ARBA" id="ARBA00022801"/>
    </source>
</evidence>
<evidence type="ECO:0000259" key="4">
    <source>
        <dbReference type="PROSITE" id="PS50110"/>
    </source>
</evidence>
<organism evidence="5 6">
    <name type="scientific">Pseudonocardia charpentierae</name>
    <dbReference type="NCBI Taxonomy" id="3075545"/>
    <lineage>
        <taxon>Bacteria</taxon>
        <taxon>Bacillati</taxon>
        <taxon>Actinomycetota</taxon>
        <taxon>Actinomycetes</taxon>
        <taxon>Pseudonocardiales</taxon>
        <taxon>Pseudonocardiaceae</taxon>
        <taxon>Pseudonocardia</taxon>
    </lineage>
</organism>
<dbReference type="Gene3D" id="3.30.450.40">
    <property type="match status" value="1"/>
</dbReference>
<evidence type="ECO:0000313" key="5">
    <source>
        <dbReference type="EMBL" id="MDT0349085.1"/>
    </source>
</evidence>
<evidence type="ECO:0000256" key="3">
    <source>
        <dbReference type="SAM" id="MobiDB-lite"/>
    </source>
</evidence>
<dbReference type="PANTHER" id="PTHR43156:SF2">
    <property type="entry name" value="STAGE II SPORULATION PROTEIN E"/>
    <property type="match status" value="1"/>
</dbReference>
<name>A0ABU2N580_9PSEU</name>
<dbReference type="InterPro" id="IPR001932">
    <property type="entry name" value="PPM-type_phosphatase-like_dom"/>
</dbReference>
<dbReference type="SUPFAM" id="SSF52172">
    <property type="entry name" value="CheY-like"/>
    <property type="match status" value="1"/>
</dbReference>
<dbReference type="SMART" id="SM00331">
    <property type="entry name" value="PP2C_SIG"/>
    <property type="match status" value="1"/>
</dbReference>
<feature type="domain" description="Response regulatory" evidence="4">
    <location>
        <begin position="11"/>
        <end position="127"/>
    </location>
</feature>
<evidence type="ECO:0000313" key="6">
    <source>
        <dbReference type="Proteomes" id="UP001183202"/>
    </source>
</evidence>
<comment type="caution">
    <text evidence="5">The sequence shown here is derived from an EMBL/GenBank/DDBJ whole genome shotgun (WGS) entry which is preliminary data.</text>
</comment>
<dbReference type="PROSITE" id="PS50110">
    <property type="entry name" value="RESPONSE_REGULATORY"/>
    <property type="match status" value="1"/>
</dbReference>
<feature type="compositionally biased region" description="Polar residues" evidence="3">
    <location>
        <begin position="540"/>
        <end position="549"/>
    </location>
</feature>
<protein>
    <submittedName>
        <fullName evidence="5">Fused response regulator/phosphatase</fullName>
    </submittedName>
</protein>
<dbReference type="InterPro" id="IPR029016">
    <property type="entry name" value="GAF-like_dom_sf"/>
</dbReference>
<dbReference type="SMART" id="SM00448">
    <property type="entry name" value="REC"/>
    <property type="match status" value="1"/>
</dbReference>
<dbReference type="Gene3D" id="3.60.40.10">
    <property type="entry name" value="PPM-type phosphatase domain"/>
    <property type="match status" value="1"/>
</dbReference>
<reference evidence="6" key="1">
    <citation type="submission" date="2023-07" db="EMBL/GenBank/DDBJ databases">
        <title>30 novel species of actinomycetes from the DSMZ collection.</title>
        <authorList>
            <person name="Nouioui I."/>
        </authorList>
    </citation>
    <scope>NUCLEOTIDE SEQUENCE [LARGE SCALE GENOMIC DNA]</scope>
    <source>
        <strain evidence="6">DSM 45834</strain>
    </source>
</reference>
<dbReference type="SUPFAM" id="SSF81606">
    <property type="entry name" value="PP2C-like"/>
    <property type="match status" value="1"/>
</dbReference>
<keyword evidence="2" id="KW-0597">Phosphoprotein</keyword>
<dbReference type="EMBL" id="JAVREJ010000003">
    <property type="protein sequence ID" value="MDT0349085.1"/>
    <property type="molecule type" value="Genomic_DNA"/>
</dbReference>